<evidence type="ECO:0000313" key="3">
    <source>
        <dbReference type="EMBL" id="SLN12617.1"/>
    </source>
</evidence>
<dbReference type="Gene3D" id="3.40.50.12710">
    <property type="match status" value="1"/>
</dbReference>
<evidence type="ECO:0000256" key="1">
    <source>
        <dbReference type="ARBA" id="ARBA00022603"/>
    </source>
</evidence>
<evidence type="ECO:0000313" key="4">
    <source>
        <dbReference type="Proteomes" id="UP000193307"/>
    </source>
</evidence>
<keyword evidence="1" id="KW-0489">Methyltransferase</keyword>
<dbReference type="STRING" id="658057.SAMN04488032_101517"/>
<dbReference type="InterPro" id="IPR038375">
    <property type="entry name" value="NDUFAF7_sf"/>
</dbReference>
<reference evidence="3 4" key="1">
    <citation type="submission" date="2017-03" db="EMBL/GenBank/DDBJ databases">
        <authorList>
            <person name="Afonso C.L."/>
            <person name="Miller P.J."/>
            <person name="Scott M.A."/>
            <person name="Spackman E."/>
            <person name="Goraichik I."/>
            <person name="Dimitrov K.M."/>
            <person name="Suarez D.L."/>
            <person name="Swayne D.E."/>
        </authorList>
    </citation>
    <scope>NUCLEOTIDE SEQUENCE [LARGE SCALE GENOMIC DNA]</scope>
    <source>
        <strain evidence="3 4">CECT 7971</strain>
    </source>
</reference>
<dbReference type="PANTHER" id="PTHR12049">
    <property type="entry name" value="PROTEIN ARGININE METHYLTRANSFERASE NDUFAF7, MITOCHONDRIAL"/>
    <property type="match status" value="1"/>
</dbReference>
<dbReference type="InterPro" id="IPR029063">
    <property type="entry name" value="SAM-dependent_MTases_sf"/>
</dbReference>
<name>A0A1Y5RBU2_9RHOB</name>
<protein>
    <recommendedName>
        <fullName evidence="5">Methyltransferase</fullName>
    </recommendedName>
</protein>
<dbReference type="Proteomes" id="UP000193307">
    <property type="component" value="Unassembled WGS sequence"/>
</dbReference>
<evidence type="ECO:0008006" key="5">
    <source>
        <dbReference type="Google" id="ProtNLM"/>
    </source>
</evidence>
<dbReference type="RefSeq" id="WP_085847059.1">
    <property type="nucleotide sequence ID" value="NZ_FNZV01000001.1"/>
</dbReference>
<dbReference type="InterPro" id="IPR003788">
    <property type="entry name" value="NDUFAF7"/>
</dbReference>
<dbReference type="Pfam" id="PF02636">
    <property type="entry name" value="Methyltransf_28"/>
    <property type="match status" value="1"/>
</dbReference>
<organism evidence="3 4">
    <name type="scientific">Pacificibacter marinus</name>
    <dbReference type="NCBI Taxonomy" id="658057"/>
    <lineage>
        <taxon>Bacteria</taxon>
        <taxon>Pseudomonadati</taxon>
        <taxon>Pseudomonadota</taxon>
        <taxon>Alphaproteobacteria</taxon>
        <taxon>Rhodobacterales</taxon>
        <taxon>Roseobacteraceae</taxon>
        <taxon>Pacificibacter</taxon>
    </lineage>
</organism>
<proteinExistence type="predicted"/>
<keyword evidence="2" id="KW-0808">Transferase</keyword>
<evidence type="ECO:0000256" key="2">
    <source>
        <dbReference type="ARBA" id="ARBA00022679"/>
    </source>
</evidence>
<dbReference type="EMBL" id="FWFW01000001">
    <property type="protein sequence ID" value="SLN12617.1"/>
    <property type="molecule type" value="Genomic_DNA"/>
</dbReference>
<dbReference type="OrthoDB" id="9794208at2"/>
<dbReference type="PANTHER" id="PTHR12049:SF7">
    <property type="entry name" value="PROTEIN ARGININE METHYLTRANSFERASE NDUFAF7, MITOCHONDRIAL"/>
    <property type="match status" value="1"/>
</dbReference>
<gene>
    <name evidence="3" type="ORF">PAM7971_00130</name>
</gene>
<dbReference type="AlphaFoldDB" id="A0A1Y5RBU2"/>
<dbReference type="SUPFAM" id="SSF53335">
    <property type="entry name" value="S-adenosyl-L-methionine-dependent methyltransferases"/>
    <property type="match status" value="1"/>
</dbReference>
<accession>A0A1Y5RBU2</accession>
<sequence>MTPLYDIFARRISKTGPISLAEYMAECLLHPEHGYYTTRDPLGVQGDFTTAPEISQMFGELLGLCLAQAWTDQGSPAPFTLAELGPGRGTLMADILRATSAVPNFHSAMQLVLIEASPTLRAKQKEALSGHQITWGNNVAELPNQPLFLIANEFFDALPIRQFVRSPQGWHETQVGMIDGKLGLGLSQPAPIALLDHRLADTSEGDVVETCPSAAPIIDEIATRIAQHGGTAIVVDYGGWHSQGDTFQALENHTMVDPLDKPGFADLTAHVDFEALSIDATNAGVQVSKMIPQAELLAHLGIVQRAEKLAEKLSGSALESHIAAFDRLTNADKMGLLFKAIAIAPKSALLPPGFADQTPNPLCRP</sequence>
<dbReference type="GO" id="GO:0032259">
    <property type="term" value="P:methylation"/>
    <property type="evidence" value="ECO:0007669"/>
    <property type="project" value="UniProtKB-KW"/>
</dbReference>
<keyword evidence="4" id="KW-1185">Reference proteome</keyword>
<dbReference type="GO" id="GO:0035243">
    <property type="term" value="F:protein-arginine omega-N symmetric methyltransferase activity"/>
    <property type="evidence" value="ECO:0007669"/>
    <property type="project" value="TreeGrafter"/>
</dbReference>